<keyword evidence="8 11" id="KW-1133">Transmembrane helix</keyword>
<sequence>MTLIITVLHVMAALALIGVVLLQRGSGNDMGAAFGGSSQSVFGARGGGSFMGKLTAGVATIFMLTSLTLSIFTTQQSASVSVMDEVKQEQQAPEATPVPAKENKKTIPTEGGAKPVPVQ</sequence>
<comment type="subcellular location">
    <subcellularLocation>
        <location evidence="1 11">Cell membrane</location>
        <topology evidence="1 11">Multi-pass membrane protein</topology>
    </subcellularLocation>
</comment>
<dbReference type="GO" id="GO:0043952">
    <property type="term" value="P:protein transport by the Sec complex"/>
    <property type="evidence" value="ECO:0007669"/>
    <property type="project" value="TreeGrafter"/>
</dbReference>
<evidence type="ECO:0000256" key="10">
    <source>
        <dbReference type="ARBA" id="ARBA00023136"/>
    </source>
</evidence>
<dbReference type="PRINTS" id="PR01651">
    <property type="entry name" value="SECGEXPORT"/>
</dbReference>
<dbReference type="NCBIfam" id="TIGR00810">
    <property type="entry name" value="secG"/>
    <property type="match status" value="1"/>
</dbReference>
<evidence type="ECO:0000256" key="7">
    <source>
        <dbReference type="ARBA" id="ARBA00022927"/>
    </source>
</evidence>
<evidence type="ECO:0000256" key="12">
    <source>
        <dbReference type="SAM" id="MobiDB-lite"/>
    </source>
</evidence>
<evidence type="ECO:0000256" key="2">
    <source>
        <dbReference type="ARBA" id="ARBA00008445"/>
    </source>
</evidence>
<dbReference type="GO" id="GO:0009306">
    <property type="term" value="P:protein secretion"/>
    <property type="evidence" value="ECO:0007669"/>
    <property type="project" value="UniProtKB-UniRule"/>
</dbReference>
<dbReference type="PANTHER" id="PTHR34182">
    <property type="entry name" value="PROTEIN-EXPORT MEMBRANE PROTEIN SECG"/>
    <property type="match status" value="1"/>
</dbReference>
<evidence type="ECO:0000313" key="13">
    <source>
        <dbReference type="EMBL" id="CRH05051.1"/>
    </source>
</evidence>
<evidence type="ECO:0000256" key="8">
    <source>
        <dbReference type="ARBA" id="ARBA00022989"/>
    </source>
</evidence>
<comment type="similarity">
    <text evidence="2 11">Belongs to the SecG family.</text>
</comment>
<dbReference type="InterPro" id="IPR004692">
    <property type="entry name" value="SecG"/>
</dbReference>
<dbReference type="GO" id="GO:0005886">
    <property type="term" value="C:plasma membrane"/>
    <property type="evidence" value="ECO:0007669"/>
    <property type="project" value="UniProtKB-SubCell"/>
</dbReference>
<protein>
    <recommendedName>
        <fullName evidence="3 11">Protein-export membrane protein SecG</fullName>
    </recommendedName>
</protein>
<keyword evidence="10 11" id="KW-0472">Membrane</keyword>
<keyword evidence="5 11" id="KW-1003">Cell membrane</keyword>
<dbReference type="GO" id="GO:0015450">
    <property type="term" value="F:protein-transporting ATPase activity"/>
    <property type="evidence" value="ECO:0007669"/>
    <property type="project" value="UniProtKB-UniRule"/>
</dbReference>
<gene>
    <name evidence="13" type="primary">secG</name>
    <name evidence="13" type="ORF">MAGMO_0852</name>
</gene>
<keyword evidence="9 11" id="KW-0811">Translocation</keyword>
<proteinExistence type="inferred from homology"/>
<evidence type="ECO:0000256" key="6">
    <source>
        <dbReference type="ARBA" id="ARBA00022692"/>
    </source>
</evidence>
<evidence type="ECO:0000256" key="9">
    <source>
        <dbReference type="ARBA" id="ARBA00023010"/>
    </source>
</evidence>
<keyword evidence="6 11" id="KW-0812">Transmembrane</keyword>
<evidence type="ECO:0000256" key="11">
    <source>
        <dbReference type="RuleBase" id="RU365087"/>
    </source>
</evidence>
<feature type="region of interest" description="Disordered" evidence="12">
    <location>
        <begin position="84"/>
        <end position="119"/>
    </location>
</feature>
<dbReference type="PANTHER" id="PTHR34182:SF1">
    <property type="entry name" value="PROTEIN-EXPORT MEMBRANE PROTEIN SECG"/>
    <property type="match status" value="1"/>
</dbReference>
<dbReference type="Pfam" id="PF03840">
    <property type="entry name" value="SecG"/>
    <property type="match status" value="1"/>
</dbReference>
<dbReference type="AlphaFoldDB" id="A0A1S7LGI0"/>
<evidence type="ECO:0000256" key="1">
    <source>
        <dbReference type="ARBA" id="ARBA00004651"/>
    </source>
</evidence>
<dbReference type="GO" id="GO:0065002">
    <property type="term" value="P:intracellular protein transmembrane transport"/>
    <property type="evidence" value="ECO:0007669"/>
    <property type="project" value="TreeGrafter"/>
</dbReference>
<feature type="transmembrane region" description="Helical" evidence="11">
    <location>
        <begin position="50"/>
        <end position="73"/>
    </location>
</feature>
<comment type="caution">
    <text evidence="11">Lacks conserved residue(s) required for the propagation of feature annotation.</text>
</comment>
<evidence type="ECO:0000256" key="5">
    <source>
        <dbReference type="ARBA" id="ARBA00022475"/>
    </source>
</evidence>
<evidence type="ECO:0000256" key="4">
    <source>
        <dbReference type="ARBA" id="ARBA00022448"/>
    </source>
</evidence>
<keyword evidence="7 11" id="KW-0653">Protein transport</keyword>
<accession>A0A1S7LGI0</accession>
<organism evidence="13">
    <name type="scientific">Magnetococcus massalia (strain MO-1)</name>
    <dbReference type="NCBI Taxonomy" id="451514"/>
    <lineage>
        <taxon>Bacteria</taxon>
        <taxon>Pseudomonadati</taxon>
        <taxon>Pseudomonadota</taxon>
        <taxon>Magnetococcia</taxon>
        <taxon>Magnetococcales</taxon>
        <taxon>Magnetococcaceae</taxon>
        <taxon>Magnetococcus</taxon>
    </lineage>
</organism>
<reference evidence="13" key="1">
    <citation type="submission" date="2015-04" db="EMBL/GenBank/DDBJ databases">
        <authorList>
            <person name="Syromyatnikov M.Y."/>
            <person name="Popov V.N."/>
        </authorList>
    </citation>
    <scope>NUCLEOTIDE SEQUENCE</scope>
    <source>
        <strain evidence="13">MO-1</strain>
    </source>
</reference>
<name>A0A1S7LGI0_MAGMO</name>
<dbReference type="EMBL" id="LO017727">
    <property type="protein sequence ID" value="CRH05051.1"/>
    <property type="molecule type" value="Genomic_DNA"/>
</dbReference>
<comment type="function">
    <text evidence="11">Involved in protein export. Participates in an early event of protein translocation.</text>
</comment>
<evidence type="ECO:0000256" key="3">
    <source>
        <dbReference type="ARBA" id="ARBA00017876"/>
    </source>
</evidence>
<keyword evidence="4 11" id="KW-0813">Transport</keyword>